<dbReference type="RefSeq" id="WP_131553698.1">
    <property type="nucleotide sequence ID" value="NZ_SJSK01000003.1"/>
</dbReference>
<feature type="transmembrane region" description="Helical" evidence="13">
    <location>
        <begin position="517"/>
        <end position="533"/>
    </location>
</feature>
<dbReference type="CDD" id="cd19961">
    <property type="entry name" value="EcYidC-like_peri"/>
    <property type="match status" value="1"/>
</dbReference>
<feature type="transmembrane region" description="Helical" evidence="13">
    <location>
        <begin position="430"/>
        <end position="454"/>
    </location>
</feature>
<dbReference type="Proteomes" id="UP000292884">
    <property type="component" value="Unassembled WGS sequence"/>
</dbReference>
<reference evidence="16 17" key="1">
    <citation type="submission" date="2019-02" db="EMBL/GenBank/DDBJ databases">
        <title>Pedobacter sp. RP-1-13 sp. nov., isolated from Arctic soil.</title>
        <authorList>
            <person name="Dahal R.H."/>
        </authorList>
    </citation>
    <scope>NUCLEOTIDE SEQUENCE [LARGE SCALE GENOMIC DNA]</scope>
    <source>
        <strain evidence="16 17">RP-1-13</strain>
    </source>
</reference>
<feature type="domain" description="Membrane insertase YidC/Oxa/ALB C-terminal" evidence="14">
    <location>
        <begin position="363"/>
        <end position="557"/>
    </location>
</feature>
<comment type="function">
    <text evidence="13">Required for the insertion and/or proper folding and/or complex formation of integral membrane proteins into the membrane. Involved in integration of membrane proteins that insert both dependently and independently of the Sec translocase complex, as well as at least some lipoproteins. Aids folding of multispanning membrane proteins.</text>
</comment>
<accession>A0A4R0MU79</accession>
<dbReference type="GO" id="GO:0051205">
    <property type="term" value="P:protein insertion into membrane"/>
    <property type="evidence" value="ECO:0007669"/>
    <property type="project" value="TreeGrafter"/>
</dbReference>
<dbReference type="OrthoDB" id="9780552at2"/>
<dbReference type="GO" id="GO:0015031">
    <property type="term" value="P:protein transport"/>
    <property type="evidence" value="ECO:0007669"/>
    <property type="project" value="UniProtKB-KW"/>
</dbReference>
<keyword evidence="10 13" id="KW-0143">Chaperone</keyword>
<comment type="caution">
    <text evidence="16">The sequence shown here is derived from an EMBL/GenBank/DDBJ whole genome shotgun (WGS) entry which is preliminary data.</text>
</comment>
<dbReference type="InterPro" id="IPR047196">
    <property type="entry name" value="YidC_ALB_C"/>
</dbReference>
<dbReference type="GO" id="GO:0005886">
    <property type="term" value="C:plasma membrane"/>
    <property type="evidence" value="ECO:0007669"/>
    <property type="project" value="UniProtKB-SubCell"/>
</dbReference>
<protein>
    <recommendedName>
        <fullName evidence="3 13">Membrane protein insertase YidC</fullName>
    </recommendedName>
    <alternativeName>
        <fullName evidence="12 13">Foldase YidC</fullName>
    </alternativeName>
    <alternativeName>
        <fullName evidence="11 13">Membrane integrase YidC</fullName>
    </alternativeName>
    <alternativeName>
        <fullName evidence="13">Membrane protein YidC</fullName>
    </alternativeName>
</protein>
<feature type="transmembrane region" description="Helical" evidence="13">
    <location>
        <begin position="362"/>
        <end position="383"/>
    </location>
</feature>
<evidence type="ECO:0000256" key="11">
    <source>
        <dbReference type="ARBA" id="ARBA00033245"/>
    </source>
</evidence>
<gene>
    <name evidence="13 16" type="primary">yidC</name>
    <name evidence="16" type="ORF">EZ428_13545</name>
</gene>
<sequence length="606" mass="68946">MDRNTFTGLFLIMVIIGASVFFMKPDAADLKKEEQRQKITADSLAKANGAKTAPAVAATKPADSVKPDTTTLKGPFGGNINGVTETSVLENDILKLTFTNVGGKILSVELKKEVTYTKKPVILFNGKDNNKFGLNINIDGKVLNTNNLYFTKAAQTANSISMRANYSADKFIEFVYDVKAGSNNVGFNINLNGLNQVVQGNSVALNWETTLLQQEKSHKKEQEHAAPYYKYVNENPDHLGMGGDKKEELKEGKIEWFSFKQQFFSAVLIPQVPFEKGDLEVKILTDTGKVKWYGANMQLPYTHLAAQNYAMKFYFGDNKFDNLKAQGQEIEKQVDMGYWPLKYINRFIVLPVFQFLESFGWGYGVIILLLTVLLKLAMSPLTYKSYISMAKMRILKPEMDEIKAKVGEDNATLLQQEYLKLYKKVGVNPLGGCLPMLLQLPFVMAFFFFFPNLFELRGESFLWMHDLSTYDDFIKFGFTIPFIGDHLSLMCILMTISTLIYTYFNNQISGATGQMKYIGYIMPIIFLGVLNSYPAGLNYYYFLANMFTFLQQYLIRRMVNDEKIHAILQENKTKPQTEKKKSKFQARLDDYMRTQAQAKTQEKKGK</sequence>
<evidence type="ECO:0000256" key="13">
    <source>
        <dbReference type="HAMAP-Rule" id="MF_01810"/>
    </source>
</evidence>
<keyword evidence="17" id="KW-1185">Reference proteome</keyword>
<comment type="subcellular location">
    <subcellularLocation>
        <location evidence="1">Cell inner membrane</location>
        <topology evidence="1">Multi-pass membrane protein</topology>
    </subcellularLocation>
    <subcellularLocation>
        <location evidence="13">Cell membrane</location>
        <topology evidence="13">Multi-pass membrane protein</topology>
    </subcellularLocation>
</comment>
<feature type="domain" description="Membrane insertase YidC N-terminal" evidence="15">
    <location>
        <begin position="89"/>
        <end position="348"/>
    </location>
</feature>
<dbReference type="InterPro" id="IPR019998">
    <property type="entry name" value="Membr_insert_YidC"/>
</dbReference>
<dbReference type="NCBIfam" id="TIGR03592">
    <property type="entry name" value="yidC_oxa1_cterm"/>
    <property type="match status" value="1"/>
</dbReference>
<keyword evidence="4 13" id="KW-0813">Transport</keyword>
<dbReference type="CDD" id="cd20070">
    <property type="entry name" value="5TM_YidC_Alb3"/>
    <property type="match status" value="1"/>
</dbReference>
<keyword evidence="7 13" id="KW-0653">Protein transport</keyword>
<dbReference type="Pfam" id="PF14849">
    <property type="entry name" value="YidC_periplas"/>
    <property type="match status" value="1"/>
</dbReference>
<evidence type="ECO:0000256" key="5">
    <source>
        <dbReference type="ARBA" id="ARBA00022475"/>
    </source>
</evidence>
<evidence type="ECO:0000256" key="7">
    <source>
        <dbReference type="ARBA" id="ARBA00022927"/>
    </source>
</evidence>
<evidence type="ECO:0000256" key="9">
    <source>
        <dbReference type="ARBA" id="ARBA00023136"/>
    </source>
</evidence>
<evidence type="ECO:0000256" key="3">
    <source>
        <dbReference type="ARBA" id="ARBA00015325"/>
    </source>
</evidence>
<dbReference type="InterPro" id="IPR028055">
    <property type="entry name" value="YidC/Oxa/ALB_C"/>
</dbReference>
<dbReference type="InterPro" id="IPR028053">
    <property type="entry name" value="Membr_insert_YidC_N"/>
</dbReference>
<dbReference type="AlphaFoldDB" id="A0A4R0MU79"/>
<dbReference type="PANTHER" id="PTHR12428:SF65">
    <property type="entry name" value="CYTOCHROME C OXIDASE ASSEMBLY PROTEIN COX18, MITOCHONDRIAL"/>
    <property type="match status" value="1"/>
</dbReference>
<dbReference type="EMBL" id="SJSK01000003">
    <property type="protein sequence ID" value="TCC90297.1"/>
    <property type="molecule type" value="Genomic_DNA"/>
</dbReference>
<comment type="subunit">
    <text evidence="13">Interacts with the Sec translocase complex via SecD. Specifically interacts with transmembrane segments of nascent integral membrane proteins during membrane integration.</text>
</comment>
<evidence type="ECO:0000256" key="2">
    <source>
        <dbReference type="ARBA" id="ARBA00010527"/>
    </source>
</evidence>
<dbReference type="PANTHER" id="PTHR12428">
    <property type="entry name" value="OXA1"/>
    <property type="match status" value="1"/>
</dbReference>
<evidence type="ECO:0000256" key="12">
    <source>
        <dbReference type="ARBA" id="ARBA00033342"/>
    </source>
</evidence>
<proteinExistence type="inferred from homology"/>
<dbReference type="NCBIfam" id="TIGR03593">
    <property type="entry name" value="yidC_nterm"/>
    <property type="match status" value="1"/>
</dbReference>
<evidence type="ECO:0000313" key="16">
    <source>
        <dbReference type="EMBL" id="TCC90297.1"/>
    </source>
</evidence>
<evidence type="ECO:0000256" key="8">
    <source>
        <dbReference type="ARBA" id="ARBA00022989"/>
    </source>
</evidence>
<dbReference type="PRINTS" id="PR00701">
    <property type="entry name" value="60KDINNERMP"/>
</dbReference>
<dbReference type="HAMAP" id="MF_01810">
    <property type="entry name" value="YidC_type1"/>
    <property type="match status" value="1"/>
</dbReference>
<feature type="transmembrane region" description="Helical" evidence="13">
    <location>
        <begin position="6"/>
        <end position="23"/>
    </location>
</feature>
<evidence type="ECO:0000259" key="15">
    <source>
        <dbReference type="Pfam" id="PF14849"/>
    </source>
</evidence>
<evidence type="ECO:0000256" key="10">
    <source>
        <dbReference type="ARBA" id="ARBA00023186"/>
    </source>
</evidence>
<feature type="transmembrane region" description="Helical" evidence="13">
    <location>
        <begin position="487"/>
        <end position="505"/>
    </location>
</feature>
<keyword evidence="9 13" id="KW-0472">Membrane</keyword>
<dbReference type="Gene3D" id="2.70.98.90">
    <property type="match status" value="1"/>
</dbReference>
<evidence type="ECO:0000259" key="14">
    <source>
        <dbReference type="Pfam" id="PF02096"/>
    </source>
</evidence>
<dbReference type="NCBIfam" id="NF002356">
    <property type="entry name" value="PRK01318.2-3"/>
    <property type="match status" value="1"/>
</dbReference>
<name>A0A4R0MU79_9SPHI</name>
<keyword evidence="8 13" id="KW-1133">Transmembrane helix</keyword>
<dbReference type="InterPro" id="IPR001708">
    <property type="entry name" value="YidC/ALB3/OXA1/COX18"/>
</dbReference>
<dbReference type="GO" id="GO:0032977">
    <property type="term" value="F:membrane insertase activity"/>
    <property type="evidence" value="ECO:0007669"/>
    <property type="project" value="InterPro"/>
</dbReference>
<dbReference type="Pfam" id="PF02096">
    <property type="entry name" value="60KD_IMP"/>
    <property type="match status" value="1"/>
</dbReference>
<evidence type="ECO:0000256" key="4">
    <source>
        <dbReference type="ARBA" id="ARBA00022448"/>
    </source>
</evidence>
<keyword evidence="6 13" id="KW-0812">Transmembrane</keyword>
<comment type="similarity">
    <text evidence="2 13">Belongs to the OXA1/ALB3/YidC family. Type 1 subfamily.</text>
</comment>
<evidence type="ECO:0000256" key="1">
    <source>
        <dbReference type="ARBA" id="ARBA00004429"/>
    </source>
</evidence>
<evidence type="ECO:0000256" key="6">
    <source>
        <dbReference type="ARBA" id="ARBA00022692"/>
    </source>
</evidence>
<keyword evidence="5 13" id="KW-1003">Cell membrane</keyword>
<dbReference type="InterPro" id="IPR038221">
    <property type="entry name" value="YidC_periplasmic_sf"/>
</dbReference>
<organism evidence="16 17">
    <name type="scientific">Pedobacter frigiditerrae</name>
    <dbReference type="NCBI Taxonomy" id="2530452"/>
    <lineage>
        <taxon>Bacteria</taxon>
        <taxon>Pseudomonadati</taxon>
        <taxon>Bacteroidota</taxon>
        <taxon>Sphingobacteriia</taxon>
        <taxon>Sphingobacteriales</taxon>
        <taxon>Sphingobacteriaceae</taxon>
        <taxon>Pedobacter</taxon>
    </lineage>
</organism>
<evidence type="ECO:0000313" key="17">
    <source>
        <dbReference type="Proteomes" id="UP000292884"/>
    </source>
</evidence>